<proteinExistence type="predicted"/>
<sequence>MIISQPEEYGIIRTELLFFWNKMVAYATSKLSNVPLFVTFFVDACLKLSL</sequence>
<organism evidence="1 2">
    <name type="scientific">Flavobacterium aquicola</name>
    <dbReference type="NCBI Taxonomy" id="1682742"/>
    <lineage>
        <taxon>Bacteria</taxon>
        <taxon>Pseudomonadati</taxon>
        <taxon>Bacteroidota</taxon>
        <taxon>Flavobacteriia</taxon>
        <taxon>Flavobacteriales</taxon>
        <taxon>Flavobacteriaceae</taxon>
        <taxon>Flavobacterium</taxon>
    </lineage>
</organism>
<dbReference type="Proteomes" id="UP000257136">
    <property type="component" value="Unassembled WGS sequence"/>
</dbReference>
<comment type="caution">
    <text evidence="1">The sequence shown here is derived from an EMBL/GenBank/DDBJ whole genome shotgun (WGS) entry which is preliminary data.</text>
</comment>
<name>A0A3E0ENT4_9FLAO</name>
<evidence type="ECO:0000313" key="1">
    <source>
        <dbReference type="EMBL" id="REG99745.1"/>
    </source>
</evidence>
<dbReference type="AlphaFoldDB" id="A0A3E0ENT4"/>
<evidence type="ECO:0000313" key="2">
    <source>
        <dbReference type="Proteomes" id="UP000257136"/>
    </source>
</evidence>
<keyword evidence="2" id="KW-1185">Reference proteome</keyword>
<gene>
    <name evidence="1" type="ORF">C8P67_104380</name>
</gene>
<accession>A0A3E0ENT4</accession>
<protein>
    <submittedName>
        <fullName evidence="1">Uncharacterized protein</fullName>
    </submittedName>
</protein>
<reference evidence="1 2" key="1">
    <citation type="submission" date="2018-08" db="EMBL/GenBank/DDBJ databases">
        <title>Genomic Encyclopedia of Archaeal and Bacterial Type Strains, Phase II (KMG-II): from individual species to whole genera.</title>
        <authorList>
            <person name="Goeker M."/>
        </authorList>
    </citation>
    <scope>NUCLEOTIDE SEQUENCE [LARGE SCALE GENOMIC DNA]</scope>
    <source>
        <strain evidence="1 2">DSM 100880</strain>
    </source>
</reference>
<dbReference type="EMBL" id="QUNI01000004">
    <property type="protein sequence ID" value="REG99745.1"/>
    <property type="molecule type" value="Genomic_DNA"/>
</dbReference>